<feature type="region of interest" description="Disordered" evidence="13">
    <location>
        <begin position="1"/>
        <end position="54"/>
    </location>
</feature>
<feature type="transmembrane region" description="Helical" evidence="14">
    <location>
        <begin position="172"/>
        <end position="190"/>
    </location>
</feature>
<evidence type="ECO:0000256" key="13">
    <source>
        <dbReference type="SAM" id="MobiDB-lite"/>
    </source>
</evidence>
<comment type="similarity">
    <text evidence="4">Belongs to the vezatin family.</text>
</comment>
<keyword evidence="7 14" id="KW-0812">Transmembrane</keyword>
<protein>
    <recommendedName>
        <fullName evidence="5">Vezatin</fullName>
    </recommendedName>
</protein>
<feature type="transmembrane region" description="Helical" evidence="14">
    <location>
        <begin position="135"/>
        <end position="157"/>
    </location>
</feature>
<evidence type="ECO:0000313" key="16">
    <source>
        <dbReference type="EMBL" id="KAF2099339.1"/>
    </source>
</evidence>
<evidence type="ECO:0000256" key="3">
    <source>
        <dbReference type="ARBA" id="ARBA00004651"/>
    </source>
</evidence>
<comment type="caution">
    <text evidence="16">The sequence shown here is derived from an EMBL/GenBank/DDBJ whole genome shotgun (WGS) entry which is preliminary data.</text>
</comment>
<keyword evidence="9 14" id="KW-1133">Transmembrane helix</keyword>
<dbReference type="AlphaFoldDB" id="A0A9P4MB37"/>
<feature type="compositionally biased region" description="Low complexity" evidence="13">
    <location>
        <begin position="404"/>
        <end position="414"/>
    </location>
</feature>
<dbReference type="GO" id="GO:0017022">
    <property type="term" value="F:myosin binding"/>
    <property type="evidence" value="ECO:0007669"/>
    <property type="project" value="InterPro"/>
</dbReference>
<feature type="compositionally biased region" description="Basic and acidic residues" evidence="13">
    <location>
        <begin position="562"/>
        <end position="576"/>
    </location>
</feature>
<keyword evidence="8" id="KW-0965">Cell junction</keyword>
<proteinExistence type="inferred from homology"/>
<feature type="region of interest" description="Disordered" evidence="13">
    <location>
        <begin position="388"/>
        <end position="417"/>
    </location>
</feature>
<evidence type="ECO:0000256" key="5">
    <source>
        <dbReference type="ARBA" id="ARBA00018125"/>
    </source>
</evidence>
<evidence type="ECO:0000256" key="4">
    <source>
        <dbReference type="ARBA" id="ARBA00007245"/>
    </source>
</evidence>
<dbReference type="Proteomes" id="UP000799772">
    <property type="component" value="Unassembled WGS sequence"/>
</dbReference>
<feature type="compositionally biased region" description="Gly residues" evidence="13">
    <location>
        <begin position="640"/>
        <end position="650"/>
    </location>
</feature>
<name>A0A9P4MB37_9PEZI</name>
<evidence type="ECO:0000256" key="2">
    <source>
        <dbReference type="ARBA" id="ARBA00004536"/>
    </source>
</evidence>
<gene>
    <name evidence="16" type="ORF">NA57DRAFT_38732</name>
</gene>
<dbReference type="InterPro" id="IPR026858">
    <property type="entry name" value="Vezatin"/>
</dbReference>
<evidence type="ECO:0000256" key="1">
    <source>
        <dbReference type="ARBA" id="ARBA00004123"/>
    </source>
</evidence>
<feature type="region of interest" description="Disordered" evidence="13">
    <location>
        <begin position="638"/>
        <end position="687"/>
    </location>
</feature>
<evidence type="ECO:0000256" key="11">
    <source>
        <dbReference type="ARBA" id="ARBA00023136"/>
    </source>
</evidence>
<dbReference type="PANTHER" id="PTHR15989:SF5">
    <property type="entry name" value="VEZATIN"/>
    <property type="match status" value="1"/>
</dbReference>
<evidence type="ECO:0000256" key="6">
    <source>
        <dbReference type="ARBA" id="ARBA00022475"/>
    </source>
</evidence>
<sequence>MENIIYEDSPLAEYLEDHSQDDPQDGAAATVQSRAKPEYAPRGPPKPRKAFRSMIPPPLKPKISREGPIAGLCSACARAIKAKPSAAENARFIEHFRYILVASELLEEHTNQAPFKANSTPNESTLAPSPIDFKIITPASAIATGVAALTLIWLVHWSRGSLRAHTFNKSKAAIVLVALTIVATVFYVYARRQLLLYLRHQAVTSVSTLATNLHSFDASSSSAILLIQEVELVSRGYRLVPLPPITRLEQSSSTKRCVRLRKALRNSFAATIPALAEAYSTLRKIIDEDDLERYLDVYDVNNDDVQQATAGWKEDEFEDMESLKALRIHQYRLITLRRLFLCALMALEADGTSGDYPRWRVAGELLIRLAQVVGEAAEKMCNILSEEEPFTLPSPSPTTNAGHSNSSSTVSSTPTRERLRTQFRKLATLSQGIRSLQAKMQILREESALALTATPTQNNPQSPFPFDSMDGATDDDMQLAEVGSSLLAHYDAIGADLKNLVQAWEAGRTGLALSLERAGRRISRASGMSSSGLRSPAVSLGGLTAVDEVLNGLAGTPSDALKALEGDGDSPDRSSDSPDSGVGMEEVFEAVAAPRPPRALTGTPQERVQRLMEERKRTNIVREKRDVGGQMIKELEAVIGSGGGPGGGPNGDASSTVTRRKSGQGVNPVGRRRPYSMYNIGQRVTSL</sequence>
<dbReference type="InterPro" id="IPR026859">
    <property type="entry name" value="Myosin-bd"/>
</dbReference>
<evidence type="ECO:0000256" key="8">
    <source>
        <dbReference type="ARBA" id="ARBA00022949"/>
    </source>
</evidence>
<evidence type="ECO:0000256" key="7">
    <source>
        <dbReference type="ARBA" id="ARBA00022692"/>
    </source>
</evidence>
<dbReference type="OrthoDB" id="21151at2759"/>
<keyword evidence="11 14" id="KW-0472">Membrane</keyword>
<evidence type="ECO:0000313" key="17">
    <source>
        <dbReference type="Proteomes" id="UP000799772"/>
    </source>
</evidence>
<organism evidence="16 17">
    <name type="scientific">Rhizodiscina lignyota</name>
    <dbReference type="NCBI Taxonomy" id="1504668"/>
    <lineage>
        <taxon>Eukaryota</taxon>
        <taxon>Fungi</taxon>
        <taxon>Dikarya</taxon>
        <taxon>Ascomycota</taxon>
        <taxon>Pezizomycotina</taxon>
        <taxon>Dothideomycetes</taxon>
        <taxon>Pleosporomycetidae</taxon>
        <taxon>Aulographales</taxon>
        <taxon>Rhizodiscinaceae</taxon>
        <taxon>Rhizodiscina</taxon>
    </lineage>
</organism>
<feature type="region of interest" description="Disordered" evidence="13">
    <location>
        <begin position="560"/>
        <end position="582"/>
    </location>
</feature>
<evidence type="ECO:0000256" key="12">
    <source>
        <dbReference type="ARBA" id="ARBA00023242"/>
    </source>
</evidence>
<keyword evidence="12" id="KW-0539">Nucleus</keyword>
<evidence type="ECO:0000256" key="14">
    <source>
        <dbReference type="SAM" id="Phobius"/>
    </source>
</evidence>
<comment type="subcellular location">
    <subcellularLocation>
        <location evidence="2">Cell junction</location>
        <location evidence="2">Adherens junction</location>
    </subcellularLocation>
    <subcellularLocation>
        <location evidence="3">Cell membrane</location>
        <topology evidence="3">Multi-pass membrane protein</topology>
    </subcellularLocation>
    <subcellularLocation>
        <location evidence="1">Nucleus</location>
    </subcellularLocation>
</comment>
<dbReference type="Pfam" id="PF12632">
    <property type="entry name" value="Vezatin"/>
    <property type="match status" value="1"/>
</dbReference>
<accession>A0A9P4MB37</accession>
<dbReference type="PANTHER" id="PTHR15989">
    <property type="entry name" value="VEZATIN"/>
    <property type="match status" value="1"/>
</dbReference>
<dbReference type="EMBL" id="ML978125">
    <property type="protein sequence ID" value="KAF2099339.1"/>
    <property type="molecule type" value="Genomic_DNA"/>
</dbReference>
<reference evidence="16" key="1">
    <citation type="journal article" date="2020" name="Stud. Mycol.">
        <title>101 Dothideomycetes genomes: a test case for predicting lifestyles and emergence of pathogens.</title>
        <authorList>
            <person name="Haridas S."/>
            <person name="Albert R."/>
            <person name="Binder M."/>
            <person name="Bloem J."/>
            <person name="Labutti K."/>
            <person name="Salamov A."/>
            <person name="Andreopoulos B."/>
            <person name="Baker S."/>
            <person name="Barry K."/>
            <person name="Bills G."/>
            <person name="Bluhm B."/>
            <person name="Cannon C."/>
            <person name="Castanera R."/>
            <person name="Culley D."/>
            <person name="Daum C."/>
            <person name="Ezra D."/>
            <person name="Gonzalez J."/>
            <person name="Henrissat B."/>
            <person name="Kuo A."/>
            <person name="Liang C."/>
            <person name="Lipzen A."/>
            <person name="Lutzoni F."/>
            <person name="Magnuson J."/>
            <person name="Mondo S."/>
            <person name="Nolan M."/>
            <person name="Ohm R."/>
            <person name="Pangilinan J."/>
            <person name="Park H.-J."/>
            <person name="Ramirez L."/>
            <person name="Alfaro M."/>
            <person name="Sun H."/>
            <person name="Tritt A."/>
            <person name="Yoshinaga Y."/>
            <person name="Zwiers L.-H."/>
            <person name="Turgeon B."/>
            <person name="Goodwin S."/>
            <person name="Spatafora J."/>
            <person name="Crous P."/>
            <person name="Grigoriev I."/>
        </authorList>
    </citation>
    <scope>NUCLEOTIDE SEQUENCE</scope>
    <source>
        <strain evidence="16">CBS 133067</strain>
    </source>
</reference>
<dbReference type="GO" id="GO:0098609">
    <property type="term" value="P:cell-cell adhesion"/>
    <property type="evidence" value="ECO:0007669"/>
    <property type="project" value="InterPro"/>
</dbReference>
<evidence type="ECO:0000256" key="9">
    <source>
        <dbReference type="ARBA" id="ARBA00022989"/>
    </source>
</evidence>
<dbReference type="GO" id="GO:0005886">
    <property type="term" value="C:plasma membrane"/>
    <property type="evidence" value="ECO:0007669"/>
    <property type="project" value="UniProtKB-SubCell"/>
</dbReference>
<evidence type="ECO:0000256" key="10">
    <source>
        <dbReference type="ARBA" id="ARBA00023054"/>
    </source>
</evidence>
<keyword evidence="10" id="KW-0175">Coiled coil</keyword>
<feature type="domain" description="Myosin-binding" evidence="15">
    <location>
        <begin position="150"/>
        <end position="440"/>
    </location>
</feature>
<keyword evidence="6" id="KW-1003">Cell membrane</keyword>
<evidence type="ECO:0000259" key="15">
    <source>
        <dbReference type="Pfam" id="PF12632"/>
    </source>
</evidence>
<keyword evidence="17" id="KW-1185">Reference proteome</keyword>
<dbReference type="GO" id="GO:0005634">
    <property type="term" value="C:nucleus"/>
    <property type="evidence" value="ECO:0007669"/>
    <property type="project" value="UniProtKB-SubCell"/>
</dbReference>